<protein>
    <submittedName>
        <fullName evidence="2">Uncharacterized protein</fullName>
    </submittedName>
</protein>
<dbReference type="EMBL" id="JAAXPG010000004">
    <property type="protein sequence ID" value="NKY97280.1"/>
    <property type="molecule type" value="Genomic_DNA"/>
</dbReference>
<name>A0A7X6MAE8_9ACTN</name>
<proteinExistence type="predicted"/>
<keyword evidence="3" id="KW-1185">Reference proteome</keyword>
<evidence type="ECO:0000313" key="2">
    <source>
        <dbReference type="EMBL" id="NKY97280.1"/>
    </source>
</evidence>
<evidence type="ECO:0000313" key="3">
    <source>
        <dbReference type="Proteomes" id="UP000553209"/>
    </source>
</evidence>
<dbReference type="AlphaFoldDB" id="A0A7X6MAE8"/>
<reference evidence="2 3" key="1">
    <citation type="submission" date="2020-04" db="EMBL/GenBank/DDBJ databases">
        <title>MicrobeNet Type strains.</title>
        <authorList>
            <person name="Nicholson A.C."/>
        </authorList>
    </citation>
    <scope>NUCLEOTIDE SEQUENCE [LARGE SCALE GENOMIC DNA]</scope>
    <source>
        <strain evidence="2 3">ATCC 23612</strain>
    </source>
</reference>
<feature type="region of interest" description="Disordered" evidence="1">
    <location>
        <begin position="1"/>
        <end position="36"/>
    </location>
</feature>
<feature type="compositionally biased region" description="Polar residues" evidence="1">
    <location>
        <begin position="22"/>
        <end position="31"/>
    </location>
</feature>
<dbReference type="RefSeq" id="WP_061082140.1">
    <property type="nucleotide sequence ID" value="NZ_JAAXPG010000004.1"/>
</dbReference>
<accession>A0A7X6MAE8</accession>
<sequence>MAVSASNRPEINLDVDAETFETPGSGQSVENSGAEVPGPITFGTTCWGTPCPSANTISC</sequence>
<organism evidence="2 3">
    <name type="scientific">Nocardiopsis alborubida</name>
    <dbReference type="NCBI Taxonomy" id="146802"/>
    <lineage>
        <taxon>Bacteria</taxon>
        <taxon>Bacillati</taxon>
        <taxon>Actinomycetota</taxon>
        <taxon>Actinomycetes</taxon>
        <taxon>Streptosporangiales</taxon>
        <taxon>Nocardiopsidaceae</taxon>
        <taxon>Nocardiopsis</taxon>
    </lineage>
</organism>
<comment type="caution">
    <text evidence="2">The sequence shown here is derived from an EMBL/GenBank/DDBJ whole genome shotgun (WGS) entry which is preliminary data.</text>
</comment>
<dbReference type="Proteomes" id="UP000553209">
    <property type="component" value="Unassembled WGS sequence"/>
</dbReference>
<gene>
    <name evidence="2" type="ORF">HGB44_06275</name>
</gene>
<evidence type="ECO:0000256" key="1">
    <source>
        <dbReference type="SAM" id="MobiDB-lite"/>
    </source>
</evidence>